<gene>
    <name evidence="2" type="ORF">CJ030_MR6G010450</name>
</gene>
<dbReference type="AlphaFoldDB" id="A0A6A1V8J7"/>
<keyword evidence="3" id="KW-1185">Reference proteome</keyword>
<evidence type="ECO:0000313" key="2">
    <source>
        <dbReference type="EMBL" id="KAB1209033.1"/>
    </source>
</evidence>
<feature type="region of interest" description="Disordered" evidence="1">
    <location>
        <begin position="34"/>
        <end position="56"/>
    </location>
</feature>
<evidence type="ECO:0000313" key="3">
    <source>
        <dbReference type="Proteomes" id="UP000516437"/>
    </source>
</evidence>
<reference evidence="2 3" key="1">
    <citation type="journal article" date="2019" name="Plant Biotechnol. J.">
        <title>The red bayberry genome and genetic basis of sex determination.</title>
        <authorList>
            <person name="Jia H.M."/>
            <person name="Jia H.J."/>
            <person name="Cai Q.L."/>
            <person name="Wang Y."/>
            <person name="Zhao H.B."/>
            <person name="Yang W.F."/>
            <person name="Wang G.Y."/>
            <person name="Li Y.H."/>
            <person name="Zhan D.L."/>
            <person name="Shen Y.T."/>
            <person name="Niu Q.F."/>
            <person name="Chang L."/>
            <person name="Qiu J."/>
            <person name="Zhao L."/>
            <person name="Xie H.B."/>
            <person name="Fu W.Y."/>
            <person name="Jin J."/>
            <person name="Li X.W."/>
            <person name="Jiao Y."/>
            <person name="Zhou C.C."/>
            <person name="Tu T."/>
            <person name="Chai C.Y."/>
            <person name="Gao J.L."/>
            <person name="Fan L.J."/>
            <person name="van de Weg E."/>
            <person name="Wang J.Y."/>
            <person name="Gao Z.S."/>
        </authorList>
    </citation>
    <scope>NUCLEOTIDE SEQUENCE [LARGE SCALE GENOMIC DNA]</scope>
    <source>
        <tissue evidence="2">Leaves</tissue>
    </source>
</reference>
<protein>
    <submittedName>
        <fullName evidence="2">Uncharacterized protein</fullName>
    </submittedName>
</protein>
<dbReference type="EMBL" id="RXIC02000024">
    <property type="protein sequence ID" value="KAB1209033.1"/>
    <property type="molecule type" value="Genomic_DNA"/>
</dbReference>
<sequence length="133" mass="13940">MVGQISTSSHPLVGFGNSDASLWPLSGSPPLGLGLPRATVEAGGSDAHGGANPNPPPAMVSTVLSVVEWCPGSVESGWNYGSVDPQINKTVARKSEPLIQDRCFNPLKLALKGAYVAPMHIPDYPWFLKAAFS</sequence>
<organism evidence="2 3">
    <name type="scientific">Morella rubra</name>
    <name type="common">Chinese bayberry</name>
    <dbReference type="NCBI Taxonomy" id="262757"/>
    <lineage>
        <taxon>Eukaryota</taxon>
        <taxon>Viridiplantae</taxon>
        <taxon>Streptophyta</taxon>
        <taxon>Embryophyta</taxon>
        <taxon>Tracheophyta</taxon>
        <taxon>Spermatophyta</taxon>
        <taxon>Magnoliopsida</taxon>
        <taxon>eudicotyledons</taxon>
        <taxon>Gunneridae</taxon>
        <taxon>Pentapetalae</taxon>
        <taxon>rosids</taxon>
        <taxon>fabids</taxon>
        <taxon>Fagales</taxon>
        <taxon>Myricaceae</taxon>
        <taxon>Morella</taxon>
    </lineage>
</organism>
<accession>A0A6A1V8J7</accession>
<dbReference type="Proteomes" id="UP000516437">
    <property type="component" value="Chromosome 6"/>
</dbReference>
<proteinExistence type="predicted"/>
<name>A0A6A1V8J7_9ROSI</name>
<evidence type="ECO:0000256" key="1">
    <source>
        <dbReference type="SAM" id="MobiDB-lite"/>
    </source>
</evidence>
<comment type="caution">
    <text evidence="2">The sequence shown here is derived from an EMBL/GenBank/DDBJ whole genome shotgun (WGS) entry which is preliminary data.</text>
</comment>